<accession>A0A224YHV0</accession>
<proteinExistence type="predicted"/>
<sequence length="142" mass="15824">MAAVSKHGQCLSTDYTVKMRAKRRKQCAALQCALSVPVIRKRTKTADIGDHCILPSYAVHHARTQRGQSSAALVKQVFLPIQPFRQQHRFHRNKSQPSTMLDDCQSTLKARRASRSVGRHVEYSQTGLLAAAAGQRRGCGRE</sequence>
<dbReference type="EMBL" id="GFPF01002398">
    <property type="protein sequence ID" value="MAA13544.1"/>
    <property type="molecule type" value="Transcribed_RNA"/>
</dbReference>
<protein>
    <submittedName>
        <fullName evidence="1">Uncharacterized protein</fullName>
    </submittedName>
</protein>
<name>A0A224YHV0_9ACAR</name>
<dbReference type="AlphaFoldDB" id="A0A224YHV0"/>
<organism evidence="1">
    <name type="scientific">Rhipicephalus zambeziensis</name>
    <dbReference type="NCBI Taxonomy" id="60191"/>
    <lineage>
        <taxon>Eukaryota</taxon>
        <taxon>Metazoa</taxon>
        <taxon>Ecdysozoa</taxon>
        <taxon>Arthropoda</taxon>
        <taxon>Chelicerata</taxon>
        <taxon>Arachnida</taxon>
        <taxon>Acari</taxon>
        <taxon>Parasitiformes</taxon>
        <taxon>Ixodida</taxon>
        <taxon>Ixodoidea</taxon>
        <taxon>Ixodidae</taxon>
        <taxon>Rhipicephalinae</taxon>
        <taxon>Rhipicephalus</taxon>
        <taxon>Rhipicephalus</taxon>
    </lineage>
</organism>
<reference evidence="1" key="1">
    <citation type="journal article" date="2017" name="Parasit. Vectors">
        <title>Sialotranscriptomics of Rhipicephalus zambeziensis reveals intricate expression profiles of secretory proteins and suggests tight temporal transcriptional regulation during blood-feeding.</title>
        <authorList>
            <person name="de Castro M.H."/>
            <person name="de Klerk D."/>
            <person name="Pienaar R."/>
            <person name="Rees D.J.G."/>
            <person name="Mans B.J."/>
        </authorList>
    </citation>
    <scope>NUCLEOTIDE SEQUENCE</scope>
    <source>
        <tissue evidence="1">Salivary glands</tissue>
    </source>
</reference>
<evidence type="ECO:0000313" key="1">
    <source>
        <dbReference type="EMBL" id="MAA13544.1"/>
    </source>
</evidence>